<reference evidence="6" key="1">
    <citation type="submission" date="2018-02" db="EMBL/GenBank/DDBJ databases">
        <authorList>
            <person name="Hausmann B."/>
        </authorList>
    </citation>
    <scope>NUCLEOTIDE SEQUENCE [LARGE SCALE GENOMIC DNA]</scope>
    <source>
        <strain evidence="6">Peat soil MAG SbA1</strain>
    </source>
</reference>
<dbReference type="Pfam" id="PF25183">
    <property type="entry name" value="OMP_b-brl_4"/>
    <property type="match status" value="1"/>
</dbReference>
<proteinExistence type="predicted"/>
<dbReference type="Gene3D" id="2.40.170.20">
    <property type="entry name" value="TonB-dependent receptor, beta-barrel domain"/>
    <property type="match status" value="1"/>
</dbReference>
<dbReference type="AlphaFoldDB" id="A0A2U3KE56"/>
<dbReference type="GO" id="GO:0009279">
    <property type="term" value="C:cell outer membrane"/>
    <property type="evidence" value="ECO:0007669"/>
    <property type="project" value="UniProtKB-SubCell"/>
</dbReference>
<dbReference type="EMBL" id="OMOD01000101">
    <property type="protein sequence ID" value="SPF37926.1"/>
    <property type="molecule type" value="Genomic_DNA"/>
</dbReference>
<evidence type="ECO:0000256" key="1">
    <source>
        <dbReference type="ARBA" id="ARBA00004442"/>
    </source>
</evidence>
<dbReference type="OrthoDB" id="97893at2"/>
<evidence type="ECO:0000313" key="6">
    <source>
        <dbReference type="Proteomes" id="UP000238701"/>
    </source>
</evidence>
<accession>A0A2U3KE56</accession>
<keyword evidence="3" id="KW-0998">Cell outer membrane</keyword>
<evidence type="ECO:0000256" key="2">
    <source>
        <dbReference type="ARBA" id="ARBA00023136"/>
    </source>
</evidence>
<keyword evidence="2" id="KW-0472">Membrane</keyword>
<dbReference type="SUPFAM" id="SSF56935">
    <property type="entry name" value="Porins"/>
    <property type="match status" value="1"/>
</dbReference>
<sequence length="1237" mass="132637">MNSDNAFGKKVWSFLSVCILLLGAGSVALGQAGRGSISGLVTDPAGAVVPGSRIVLLNKATGVTQHTVTSGGGLYTFISLNPGVYQVTASQTGFKSVAQEKVTVNVDEVTQVNITLEVGAATETVTVTEGVTLVEPTNSTVGSLIGSETIDRVPLVSRNVYDLIQLSAGVNAVNGSPNSSDSMQSVQNISVGRPGVDVSADTINGSLVGSVYYMLDGAPIGIAENNSAAIIPAMNIPEDGIDEVRVETQNTPASYQSGGAGAISLVSKSGTNKLHGDVFGVFRPNALSANDYFNKDSEIANGQANTPPSFYRYQEGGAIGGAIKKDKLFFFGDYEDTQQQQFEGLKTYNVPTSLERTGNFSQMGFTIYDPTQPDNPDGTRRPFKGNIILNPNPIALLFLANMPKCNYPSPSTCDQATTDLNSVGYNYAVPGLDPLHAHRFDVRVDWAKSEKQRIFTRFSYDRLVFSTANVFPSPGWDPDYALNTTNGRSALVADDLTLNASTVLNLRYSFTRRYEHQGGPASYSSTDITNLGTVNGTQVGFPAALAAQQVAKQLPFMLFDDFGGGVGGTADYNNFIDASENSDASATITKIHGKHEISTGFEWMKRYFNVGQPYAPAGTYSFGYGGTDQQTSPASGNLVGGSDYASMLIGMGDSGEFDRAIFPAESNPYYAAFVEDTYHATPKLTITAGLRWDIFGGRNERYNRQEYFEPNATNTVNNVSYTGAEVYVNSSNRSPFKTNLHDFGPRLAFAWQPVQHFVVRGGAGFYYGPSTEMVASGSLNTDGFSSSTGQNTTCQNADGSGNWAFYGTSSCINTTGNPTLPVGDFTAAYSLSNPYPNGLIPIFTTAPAGLANNLGVSINTVQHVQRTPTTYNFNFGLEYELPHQVVVSAAYVGSRGLFMPFSSVDQNMLDLGTIAKNGDSLCFVTNPSCQYVTNTWAPIQPSTNGWSGYAKVPLWVSLEKYPQFNTGGFGSGVVTNGYPAGDSEYSSLQTKVQKRLTGHFTTLATFTWSKLMTDDGNPPLGFVGSHNGSVQDWRNLRYDHAISPQDVKYSFTGQVSYDLPVGKGMAVNLNGVSNAILGGWTVNGILYLSTGVPIHSPGSGDPLTPFSQRSDMVCNPAQGAPHTVNDWFNINCFVQPGTDNGGNPNPYIPGTAPDYLDNVRTRGARNLDLSVYKTFKFTETKALRFDISGYNMTNFAQYGYPSVNSVVGVASEGQSFGVISGNVNTPRQFQFGARFTF</sequence>
<dbReference type="SUPFAM" id="SSF49452">
    <property type="entry name" value="Starch-binding domain-like"/>
    <property type="match status" value="1"/>
</dbReference>
<dbReference type="GO" id="GO:0030246">
    <property type="term" value="F:carbohydrate binding"/>
    <property type="evidence" value="ECO:0007669"/>
    <property type="project" value="InterPro"/>
</dbReference>
<dbReference type="Gene3D" id="2.60.40.1120">
    <property type="entry name" value="Carboxypeptidase-like, regulatory domain"/>
    <property type="match status" value="1"/>
</dbReference>
<dbReference type="Proteomes" id="UP000238701">
    <property type="component" value="Unassembled WGS sequence"/>
</dbReference>
<dbReference type="InterPro" id="IPR013784">
    <property type="entry name" value="Carb-bd-like_fold"/>
</dbReference>
<organism evidence="5 6">
    <name type="scientific">Candidatus Sulfotelmatobacter kueseliae</name>
    <dbReference type="NCBI Taxonomy" id="2042962"/>
    <lineage>
        <taxon>Bacteria</taxon>
        <taxon>Pseudomonadati</taxon>
        <taxon>Acidobacteriota</taxon>
        <taxon>Terriglobia</taxon>
        <taxon>Terriglobales</taxon>
        <taxon>Candidatus Korobacteraceae</taxon>
        <taxon>Candidatus Sulfotelmatobacter</taxon>
    </lineage>
</organism>
<feature type="domain" description="TonB-dependent transporter Oar-like beta-barrel" evidence="4">
    <location>
        <begin position="266"/>
        <end position="1230"/>
    </location>
</feature>
<evidence type="ECO:0000256" key="3">
    <source>
        <dbReference type="ARBA" id="ARBA00023237"/>
    </source>
</evidence>
<gene>
    <name evidence="5" type="ORF">SBA1_190058</name>
</gene>
<dbReference type="InterPro" id="IPR057601">
    <property type="entry name" value="Oar-like_b-barrel"/>
</dbReference>
<evidence type="ECO:0000313" key="5">
    <source>
        <dbReference type="EMBL" id="SPF37926.1"/>
    </source>
</evidence>
<protein>
    <submittedName>
        <fullName evidence="5">Cna protein B-type domain protein</fullName>
    </submittedName>
</protein>
<dbReference type="Pfam" id="PF13620">
    <property type="entry name" value="CarboxypepD_reg"/>
    <property type="match status" value="1"/>
</dbReference>
<evidence type="ECO:0000259" key="4">
    <source>
        <dbReference type="Pfam" id="PF25183"/>
    </source>
</evidence>
<name>A0A2U3KE56_9BACT</name>
<dbReference type="InterPro" id="IPR036942">
    <property type="entry name" value="Beta-barrel_TonB_sf"/>
</dbReference>
<comment type="subcellular location">
    <subcellularLocation>
        <location evidence="1">Cell outer membrane</location>
    </subcellularLocation>
</comment>